<proteinExistence type="predicted"/>
<dbReference type="GO" id="GO:0015347">
    <property type="term" value="F:sodium-independent organic anion transmembrane transporter activity"/>
    <property type="evidence" value="ECO:0007669"/>
    <property type="project" value="TreeGrafter"/>
</dbReference>
<dbReference type="PANTHER" id="PTHR11388:SF76">
    <property type="entry name" value="SOLUTE CARRIER ORGANIC ANION TRANSPORTER FAMILY MEMBER"/>
    <property type="match status" value="1"/>
</dbReference>
<evidence type="ECO:0000313" key="2">
    <source>
        <dbReference type="EMBL" id="JAR97001.1"/>
    </source>
</evidence>
<dbReference type="PROSITE" id="PS51257">
    <property type="entry name" value="PROKAR_LIPOPROTEIN"/>
    <property type="match status" value="1"/>
</dbReference>
<keyword evidence="1" id="KW-0812">Transmembrane</keyword>
<dbReference type="Pfam" id="PF03137">
    <property type="entry name" value="OATP"/>
    <property type="match status" value="1"/>
</dbReference>
<keyword evidence="1" id="KW-1133">Transmembrane helix</keyword>
<reference evidence="2" key="1">
    <citation type="submission" date="2016-04" db="EMBL/GenBank/DDBJ databases">
        <authorList>
            <person name="Calderon-Fernandez G.M.Sr."/>
        </authorList>
    </citation>
    <scope>NUCLEOTIDE SEQUENCE</scope>
    <source>
        <strain evidence="2">Int1</strain>
        <tissue evidence="2">Integument</tissue>
    </source>
</reference>
<dbReference type="EMBL" id="GEMB01006336">
    <property type="protein sequence ID" value="JAR97001.1"/>
    <property type="molecule type" value="Transcribed_RNA"/>
</dbReference>
<name>A0A170VWQ2_TRIIF</name>
<organism evidence="2">
    <name type="scientific">Triatoma infestans</name>
    <name type="common">Assassin bug</name>
    <dbReference type="NCBI Taxonomy" id="30076"/>
    <lineage>
        <taxon>Eukaryota</taxon>
        <taxon>Metazoa</taxon>
        <taxon>Ecdysozoa</taxon>
        <taxon>Arthropoda</taxon>
        <taxon>Hexapoda</taxon>
        <taxon>Insecta</taxon>
        <taxon>Pterygota</taxon>
        <taxon>Neoptera</taxon>
        <taxon>Paraneoptera</taxon>
        <taxon>Hemiptera</taxon>
        <taxon>Heteroptera</taxon>
        <taxon>Panheteroptera</taxon>
        <taxon>Cimicomorpha</taxon>
        <taxon>Reduviidae</taxon>
        <taxon>Triatominae</taxon>
        <taxon>Triatoma</taxon>
    </lineage>
</organism>
<dbReference type="AlphaFoldDB" id="A0A170VWQ2"/>
<keyword evidence="1" id="KW-0472">Membrane</keyword>
<dbReference type="GO" id="GO:0016323">
    <property type="term" value="C:basolateral plasma membrane"/>
    <property type="evidence" value="ECO:0007669"/>
    <property type="project" value="TreeGrafter"/>
</dbReference>
<protein>
    <submittedName>
        <fullName evidence="2">Organic anion transporting polypeptide 58da</fullName>
    </submittedName>
</protein>
<accession>A0A170VWQ2</accession>
<dbReference type="GO" id="GO:0043252">
    <property type="term" value="P:sodium-independent organic anion transport"/>
    <property type="evidence" value="ECO:0007669"/>
    <property type="project" value="TreeGrafter"/>
</dbReference>
<sequence length="61" mass="6963">MQRFANKKAYVFLYGLLGCIFSAAYSYFNGIITTLEKRFRIPSKTMGVITVGNDISTLLYR</sequence>
<dbReference type="PANTHER" id="PTHR11388">
    <property type="entry name" value="ORGANIC ANION TRANSPORTER"/>
    <property type="match status" value="1"/>
</dbReference>
<reference evidence="2" key="2">
    <citation type="journal article" date="2017" name="J. Med. Entomol.">
        <title>Transcriptome Analysis of the Triatoma infestans (Hemiptera: Reduviidae) Integument.</title>
        <authorList>
            <person name="Calderon-Fernandez G.M."/>
            <person name="Moriconi D.E."/>
            <person name="Dulbecco A.B."/>
            <person name="Juarez M.P."/>
        </authorList>
    </citation>
    <scope>NUCLEOTIDE SEQUENCE</scope>
    <source>
        <strain evidence="2">Int1</strain>
        <tissue evidence="2">Integument</tissue>
    </source>
</reference>
<evidence type="ECO:0000256" key="1">
    <source>
        <dbReference type="SAM" id="Phobius"/>
    </source>
</evidence>
<feature type="transmembrane region" description="Helical" evidence="1">
    <location>
        <begin position="9"/>
        <end position="28"/>
    </location>
</feature>
<dbReference type="InterPro" id="IPR004156">
    <property type="entry name" value="OATP"/>
</dbReference>